<keyword evidence="1" id="KW-0812">Transmembrane</keyword>
<name>A0ABS2FRY0_9FIRM</name>
<evidence type="ECO:0000313" key="3">
    <source>
        <dbReference type="Proteomes" id="UP000719500"/>
    </source>
</evidence>
<evidence type="ECO:0000256" key="1">
    <source>
        <dbReference type="SAM" id="Phobius"/>
    </source>
</evidence>
<dbReference type="PANTHER" id="PTHR36111">
    <property type="entry name" value="INNER MEMBRANE PROTEIN-RELATED"/>
    <property type="match status" value="1"/>
</dbReference>
<reference evidence="2 3" key="1">
    <citation type="journal article" date="2021" name="Sci. Rep.">
        <title>The distribution of antibiotic resistance genes in chicken gut microbiota commensals.</title>
        <authorList>
            <person name="Juricova H."/>
            <person name="Matiasovicova J."/>
            <person name="Kubasova T."/>
            <person name="Cejkova D."/>
            <person name="Rychlik I."/>
        </authorList>
    </citation>
    <scope>NUCLEOTIDE SEQUENCE [LARGE SCALE GENOMIC DNA]</scope>
    <source>
        <strain evidence="2 3">An411</strain>
    </source>
</reference>
<keyword evidence="1" id="KW-1133">Transmembrane helix</keyword>
<feature type="transmembrane region" description="Helical" evidence="1">
    <location>
        <begin position="161"/>
        <end position="191"/>
    </location>
</feature>
<dbReference type="InterPro" id="IPR007563">
    <property type="entry name" value="DUF554"/>
</dbReference>
<keyword evidence="1" id="KW-0472">Membrane</keyword>
<feature type="transmembrane region" description="Helical" evidence="1">
    <location>
        <begin position="203"/>
        <end position="224"/>
    </location>
</feature>
<feature type="transmembrane region" description="Helical" evidence="1">
    <location>
        <begin position="39"/>
        <end position="58"/>
    </location>
</feature>
<evidence type="ECO:0000313" key="2">
    <source>
        <dbReference type="EMBL" id="MBM6850073.1"/>
    </source>
</evidence>
<feature type="transmembrane region" description="Helical" evidence="1">
    <location>
        <begin position="230"/>
        <end position="246"/>
    </location>
</feature>
<dbReference type="Pfam" id="PF04474">
    <property type="entry name" value="DUF554"/>
    <property type="match status" value="1"/>
</dbReference>
<sequence>MIGLGTIVNTIAIVAGGLGGLVSRRFLKERYQETVTKAIGFAIMMMALGSTLSQMLVVRLSADEAGQLSAGLDTQGTMMMVVSLAGGALLGELLDLEHWFERFGAWLRDKTGSQGDRQFIDAFVSASLTVCVGAMAIIGSIQDGISGSHDTLFAKAVLDMIIILMMTASLGKGCIFSAIPVAVFQGAVTLLAREAAPLFTEAALSNISLVGNVLIFCVGVNLVWPRTVRIANILPSIVIAAAFAAWA</sequence>
<protein>
    <submittedName>
        <fullName evidence="2">DUF554 domain-containing protein</fullName>
    </submittedName>
</protein>
<dbReference type="Proteomes" id="UP000719500">
    <property type="component" value="Unassembled WGS sequence"/>
</dbReference>
<dbReference type="EMBL" id="JACSNX010000001">
    <property type="protein sequence ID" value="MBM6850073.1"/>
    <property type="molecule type" value="Genomic_DNA"/>
</dbReference>
<comment type="caution">
    <text evidence="2">The sequence shown here is derived from an EMBL/GenBank/DDBJ whole genome shotgun (WGS) entry which is preliminary data.</text>
</comment>
<accession>A0ABS2FRY0</accession>
<dbReference type="PANTHER" id="PTHR36111:SF2">
    <property type="entry name" value="INNER MEMBRANE PROTEIN"/>
    <property type="match status" value="1"/>
</dbReference>
<feature type="transmembrane region" description="Helical" evidence="1">
    <location>
        <begin position="6"/>
        <end position="27"/>
    </location>
</feature>
<organism evidence="2 3">
    <name type="scientific">Oscillibacter valericigenes</name>
    <dbReference type="NCBI Taxonomy" id="351091"/>
    <lineage>
        <taxon>Bacteria</taxon>
        <taxon>Bacillati</taxon>
        <taxon>Bacillota</taxon>
        <taxon>Clostridia</taxon>
        <taxon>Eubacteriales</taxon>
        <taxon>Oscillospiraceae</taxon>
        <taxon>Oscillibacter</taxon>
    </lineage>
</organism>
<gene>
    <name evidence="2" type="ORF">H9X91_01305</name>
</gene>
<proteinExistence type="predicted"/>
<keyword evidence="3" id="KW-1185">Reference proteome</keyword>
<dbReference type="RefSeq" id="WP_204801732.1">
    <property type="nucleotide sequence ID" value="NZ_JACSNX010000001.1"/>
</dbReference>
<feature type="transmembrane region" description="Helical" evidence="1">
    <location>
        <begin position="119"/>
        <end position="141"/>
    </location>
</feature>